<dbReference type="Proteomes" id="UP000007875">
    <property type="component" value="Unassembled WGS sequence"/>
</dbReference>
<dbReference type="PANTHER" id="PTHR14387">
    <property type="entry name" value="THADA/DEATH RECEPTOR INTERACTING PROTEIN"/>
    <property type="match status" value="1"/>
</dbReference>
<dbReference type="InterPro" id="IPR019442">
    <property type="entry name" value="THADA/TRM732_DUF2428"/>
</dbReference>
<keyword evidence="1" id="KW-0819">tRNA processing</keyword>
<feature type="domain" description="DUF2428" evidence="2">
    <location>
        <begin position="1"/>
        <end position="63"/>
    </location>
</feature>
<dbReference type="PANTHER" id="PTHR14387:SF0">
    <property type="entry name" value="DUF2428 DOMAIN-CONTAINING PROTEIN"/>
    <property type="match status" value="1"/>
</dbReference>
<organism evidence="4 5">
    <name type="scientific">Ciona savignyi</name>
    <name type="common">Pacific transparent sea squirt</name>
    <dbReference type="NCBI Taxonomy" id="51511"/>
    <lineage>
        <taxon>Eukaryota</taxon>
        <taxon>Metazoa</taxon>
        <taxon>Chordata</taxon>
        <taxon>Tunicata</taxon>
        <taxon>Ascidiacea</taxon>
        <taxon>Phlebobranchia</taxon>
        <taxon>Cionidae</taxon>
        <taxon>Ciona</taxon>
    </lineage>
</organism>
<dbReference type="eggNOG" id="KOG1810">
    <property type="taxonomic scope" value="Eukaryota"/>
</dbReference>
<evidence type="ECO:0000259" key="2">
    <source>
        <dbReference type="Pfam" id="PF10350"/>
    </source>
</evidence>
<dbReference type="GO" id="GO:0030488">
    <property type="term" value="P:tRNA methylation"/>
    <property type="evidence" value="ECO:0007669"/>
    <property type="project" value="TreeGrafter"/>
</dbReference>
<accession>H2YHY1</accession>
<protein>
    <submittedName>
        <fullName evidence="4">Uncharacterized protein</fullName>
    </submittedName>
</protein>
<keyword evidence="5" id="KW-1185">Reference proteome</keyword>
<dbReference type="Ensembl" id="ENSCSAVT00000004999.1">
    <property type="protein sequence ID" value="ENSCSAVP00000004930.1"/>
    <property type="gene ID" value="ENSCSAVG00000002934.1"/>
</dbReference>
<feature type="domain" description="tRNA (32-2'-O)-methyltransferase regulator THADA-like C-terminal TPR repeats region" evidence="3">
    <location>
        <begin position="65"/>
        <end position="124"/>
    </location>
</feature>
<reference evidence="4" key="3">
    <citation type="submission" date="2025-09" db="UniProtKB">
        <authorList>
            <consortium name="Ensembl"/>
        </authorList>
    </citation>
    <scope>IDENTIFICATION</scope>
</reference>
<evidence type="ECO:0000313" key="4">
    <source>
        <dbReference type="Ensembl" id="ENSCSAVP00000004930.1"/>
    </source>
</evidence>
<name>H2YHY1_CIOSA</name>
<proteinExistence type="predicted"/>
<evidence type="ECO:0000259" key="3">
    <source>
        <dbReference type="Pfam" id="PF25151"/>
    </source>
</evidence>
<sequence>MTSLLNFLQDNMATNVDFVASQTHALNILMALVKDAALGEGILQYISRCIIVAVTGFSSSNWSIRNASTLFFTALTVRVFGVKRQKTFETSHKNRLSSYEFFTRFPKLHPFLLQHLQRNTASNDLVSQSFHLPRPPYIIPHHAFCGSTQPQS</sequence>
<dbReference type="HOGENOM" id="CLU_1726395_0_0_1"/>
<dbReference type="STRING" id="51511.ENSCSAVP00000004930"/>
<dbReference type="InterPro" id="IPR051954">
    <property type="entry name" value="tRNA_methyltransferase_THADA"/>
</dbReference>
<reference evidence="5" key="1">
    <citation type="submission" date="2003-08" db="EMBL/GenBank/DDBJ databases">
        <authorList>
            <person name="Birren B."/>
            <person name="Nusbaum C."/>
            <person name="Abebe A."/>
            <person name="Abouelleil A."/>
            <person name="Adekoya E."/>
            <person name="Ait-zahra M."/>
            <person name="Allen N."/>
            <person name="Allen T."/>
            <person name="An P."/>
            <person name="Anderson M."/>
            <person name="Anderson S."/>
            <person name="Arachchi H."/>
            <person name="Armbruster J."/>
            <person name="Bachantsang P."/>
            <person name="Baldwin J."/>
            <person name="Barry A."/>
            <person name="Bayul T."/>
            <person name="Blitshsteyn B."/>
            <person name="Bloom T."/>
            <person name="Blye J."/>
            <person name="Boguslavskiy L."/>
            <person name="Borowsky M."/>
            <person name="Boukhgalter B."/>
            <person name="Brunache A."/>
            <person name="Butler J."/>
            <person name="Calixte N."/>
            <person name="Calvo S."/>
            <person name="Camarata J."/>
            <person name="Campo K."/>
            <person name="Chang J."/>
            <person name="Cheshatsang Y."/>
            <person name="Citroen M."/>
            <person name="Collymore A."/>
            <person name="Considine T."/>
            <person name="Cook A."/>
            <person name="Cooke P."/>
            <person name="Corum B."/>
            <person name="Cuomo C."/>
            <person name="David R."/>
            <person name="Dawoe T."/>
            <person name="Degray S."/>
            <person name="Dodge S."/>
            <person name="Dooley K."/>
            <person name="Dorje P."/>
            <person name="Dorjee K."/>
            <person name="Dorris L."/>
            <person name="Duffey N."/>
            <person name="Dupes A."/>
            <person name="Elkins T."/>
            <person name="Engels R."/>
            <person name="Erickson J."/>
            <person name="Farina A."/>
            <person name="Faro S."/>
            <person name="Ferreira P."/>
            <person name="Fischer H."/>
            <person name="Fitzgerald M."/>
            <person name="Foley K."/>
            <person name="Gage D."/>
            <person name="Galagan J."/>
            <person name="Gearin G."/>
            <person name="Gnerre S."/>
            <person name="Gnirke A."/>
            <person name="Goyette A."/>
            <person name="Graham J."/>
            <person name="Grandbois E."/>
            <person name="Gyaltsen K."/>
            <person name="Hafez N."/>
            <person name="Hagopian D."/>
            <person name="Hagos B."/>
            <person name="Hall J."/>
            <person name="Hatcher B."/>
            <person name="Heller A."/>
            <person name="Higgins H."/>
            <person name="Honan T."/>
            <person name="Horn A."/>
            <person name="Houde N."/>
            <person name="Hughes L."/>
            <person name="Hulme W."/>
            <person name="Husby E."/>
            <person name="Iliev I."/>
            <person name="Jaffe D."/>
            <person name="Jones C."/>
            <person name="Kamal M."/>
            <person name="Kamat A."/>
            <person name="Kamvysselis M."/>
            <person name="Karlsson E."/>
            <person name="Kells C."/>
            <person name="Kieu A."/>
            <person name="Kisner P."/>
            <person name="Kodira C."/>
            <person name="Kulbokas E."/>
            <person name="Labutti K."/>
            <person name="Lama D."/>
            <person name="Landers T."/>
            <person name="Leger J."/>
            <person name="Levine S."/>
            <person name="Lewis D."/>
            <person name="Lewis T."/>
            <person name="Lindblad-toh K."/>
            <person name="Liu X."/>
            <person name="Lokyitsang T."/>
            <person name="Lokyitsang Y."/>
            <person name="Lucien O."/>
            <person name="Lui A."/>
            <person name="Ma L.J."/>
            <person name="Mabbitt R."/>
            <person name="Macdonald J."/>
            <person name="Maclean C."/>
            <person name="Major J."/>
            <person name="Manning J."/>
            <person name="Marabella R."/>
            <person name="Maru K."/>
            <person name="Matthews C."/>
            <person name="Mauceli E."/>
            <person name="Mccarthy M."/>
            <person name="Mcdonough S."/>
            <person name="Mcghee T."/>
            <person name="Meldrim J."/>
            <person name="Meneus L."/>
            <person name="Mesirov J."/>
            <person name="Mihalev A."/>
            <person name="Mihova T."/>
            <person name="Mikkelsen T."/>
            <person name="Mlenga V."/>
            <person name="Moru K."/>
            <person name="Mozes J."/>
            <person name="Mulrain L."/>
            <person name="Munson G."/>
            <person name="Naylor J."/>
            <person name="Newes C."/>
            <person name="Nguyen C."/>
            <person name="Nguyen N."/>
            <person name="Nguyen T."/>
            <person name="Nicol R."/>
            <person name="Nielsen C."/>
            <person name="Nizzari M."/>
            <person name="Norbu C."/>
            <person name="Norbu N."/>
            <person name="O'donnell P."/>
            <person name="Okoawo O."/>
            <person name="O'leary S."/>
            <person name="Omotosho B."/>
            <person name="O'neill K."/>
            <person name="Osman S."/>
            <person name="Parker S."/>
            <person name="Perrin D."/>
            <person name="Phunkhang P."/>
            <person name="Piqani B."/>
            <person name="Purcell S."/>
            <person name="Rachupka T."/>
            <person name="Ramasamy U."/>
            <person name="Rameau R."/>
            <person name="Ray V."/>
            <person name="Raymond C."/>
            <person name="Retta R."/>
            <person name="Richardson S."/>
            <person name="Rise C."/>
            <person name="Rodriguez J."/>
            <person name="Rogers J."/>
            <person name="Rogov P."/>
            <person name="Rutman M."/>
            <person name="Schupbach R."/>
            <person name="Seaman C."/>
            <person name="Settipalli S."/>
            <person name="Sharpe T."/>
            <person name="Sheridan J."/>
            <person name="Sherpa N."/>
            <person name="Shi J."/>
            <person name="Smirnov S."/>
            <person name="Smith C."/>
            <person name="Sougnez C."/>
            <person name="Spencer B."/>
            <person name="Stalker J."/>
            <person name="Stange-thomann N."/>
            <person name="Stavropoulos S."/>
            <person name="Stetson K."/>
            <person name="Stone C."/>
            <person name="Stone S."/>
            <person name="Stubbs M."/>
            <person name="Talamas J."/>
            <person name="Tchuinga P."/>
            <person name="Tenzing P."/>
            <person name="Tesfaye S."/>
            <person name="Theodore J."/>
            <person name="Thoulutsang Y."/>
            <person name="Topham K."/>
            <person name="Towey S."/>
            <person name="Tsamla T."/>
            <person name="Tsomo N."/>
            <person name="Vallee D."/>
            <person name="Vassiliev H."/>
            <person name="Venkataraman V."/>
            <person name="Vinson J."/>
            <person name="Vo A."/>
            <person name="Wade C."/>
            <person name="Wang S."/>
            <person name="Wangchuk T."/>
            <person name="Wangdi T."/>
            <person name="Whittaker C."/>
            <person name="Wilkinson J."/>
            <person name="Wu Y."/>
            <person name="Wyman D."/>
            <person name="Yadav S."/>
            <person name="Yang S."/>
            <person name="Yang X."/>
            <person name="Yeager S."/>
            <person name="Yee E."/>
            <person name="Young G."/>
            <person name="Zainoun J."/>
            <person name="Zembeck L."/>
            <person name="Zimmer A."/>
            <person name="Zody M."/>
            <person name="Lander E."/>
        </authorList>
    </citation>
    <scope>NUCLEOTIDE SEQUENCE [LARGE SCALE GENOMIC DNA]</scope>
</reference>
<dbReference type="GeneTree" id="ENSGT00390000015500"/>
<evidence type="ECO:0000256" key="1">
    <source>
        <dbReference type="ARBA" id="ARBA00022694"/>
    </source>
</evidence>
<dbReference type="Pfam" id="PF10350">
    <property type="entry name" value="DUF2428"/>
    <property type="match status" value="1"/>
</dbReference>
<dbReference type="AlphaFoldDB" id="H2YHY1"/>
<dbReference type="InParanoid" id="H2YHY1"/>
<reference evidence="4" key="2">
    <citation type="submission" date="2025-08" db="UniProtKB">
        <authorList>
            <consortium name="Ensembl"/>
        </authorList>
    </citation>
    <scope>IDENTIFICATION</scope>
</reference>
<dbReference type="Pfam" id="PF25151">
    <property type="entry name" value="TPR_Trm732_C"/>
    <property type="match status" value="1"/>
</dbReference>
<dbReference type="GO" id="GO:0005829">
    <property type="term" value="C:cytosol"/>
    <property type="evidence" value="ECO:0007669"/>
    <property type="project" value="TreeGrafter"/>
</dbReference>
<evidence type="ECO:0000313" key="5">
    <source>
        <dbReference type="Proteomes" id="UP000007875"/>
    </source>
</evidence>
<dbReference type="InterPro" id="IPR056842">
    <property type="entry name" value="THADA-like_TPR_C"/>
</dbReference>